<dbReference type="RefSeq" id="WP_039562985.1">
    <property type="nucleotide sequence ID" value="NZ_CP151588.1"/>
</dbReference>
<reference evidence="2" key="1">
    <citation type="submission" date="2017-12" db="EMBL/GenBank/DDBJ databases">
        <title>FDA dAtabase for Regulatory Grade micrObial Sequences (FDA-ARGOS): Supporting development and validation of Infectious Disease Dx tests.</title>
        <authorList>
            <person name="Hoffmann M."/>
            <person name="Allard M."/>
            <person name="Evans P."/>
            <person name="Brown E."/>
            <person name="Tallon L.J."/>
            <person name="Sadzewicz L."/>
            <person name="Sengamalay N."/>
            <person name="Ott S."/>
            <person name="Godinez A."/>
            <person name="Nagaraj S."/>
            <person name="Vavikolanu K."/>
            <person name="Aluvathingal J."/>
            <person name="Nadendla S."/>
            <person name="Hobson J."/>
            <person name="Sichtig H."/>
        </authorList>
    </citation>
    <scope>NUCLEOTIDE SEQUENCE [LARGE SCALE GENOMIC DNA]</scope>
    <source>
        <strain evidence="2">FDAARGOS_118</strain>
    </source>
</reference>
<accession>A0ABX4WYK8</accession>
<feature type="transmembrane region" description="Helical" evidence="1">
    <location>
        <begin position="20"/>
        <end position="46"/>
    </location>
</feature>
<comment type="caution">
    <text evidence="2">The sequence shown here is derived from an EMBL/GenBank/DDBJ whole genome shotgun (WGS) entry which is preliminary data.</text>
</comment>
<name>A0ABX4WYK8_VIBVL</name>
<organism evidence="2 3">
    <name type="scientific">Vibrio vulnificus</name>
    <dbReference type="NCBI Taxonomy" id="672"/>
    <lineage>
        <taxon>Bacteria</taxon>
        <taxon>Pseudomonadati</taxon>
        <taxon>Pseudomonadota</taxon>
        <taxon>Gammaproteobacteria</taxon>
        <taxon>Vibrionales</taxon>
        <taxon>Vibrionaceae</taxon>
        <taxon>Vibrio</taxon>
    </lineage>
</organism>
<dbReference type="Proteomes" id="UP000054370">
    <property type="component" value="Unassembled WGS sequence"/>
</dbReference>
<gene>
    <name evidence="2" type="ORF">AL548_017425</name>
</gene>
<keyword evidence="1" id="KW-1133">Transmembrane helix</keyword>
<evidence type="ECO:0000256" key="1">
    <source>
        <dbReference type="SAM" id="Phobius"/>
    </source>
</evidence>
<protein>
    <submittedName>
        <fullName evidence="2">Uncharacterized protein</fullName>
    </submittedName>
</protein>
<dbReference type="EMBL" id="LOSH02000004">
    <property type="protein sequence ID" value="PNM67870.1"/>
    <property type="molecule type" value="Genomic_DNA"/>
</dbReference>
<sequence>MELEPLVISADDLATLLEAAYFYNLLAVLGGLFVYDTLRSCVGYAVTEYKKRRSLPSPSIRVPKSERPCIEERYYLAKLIRHPRFNDILCYSLKNHLLLKISR</sequence>
<evidence type="ECO:0000313" key="2">
    <source>
        <dbReference type="EMBL" id="PNM67870.1"/>
    </source>
</evidence>
<keyword evidence="3" id="KW-1185">Reference proteome</keyword>
<proteinExistence type="predicted"/>
<keyword evidence="1" id="KW-0472">Membrane</keyword>
<evidence type="ECO:0000313" key="3">
    <source>
        <dbReference type="Proteomes" id="UP000054370"/>
    </source>
</evidence>
<keyword evidence="1" id="KW-0812">Transmembrane</keyword>